<organism evidence="1 2">
    <name type="scientific">Dreissena polymorpha</name>
    <name type="common">Zebra mussel</name>
    <name type="synonym">Mytilus polymorpha</name>
    <dbReference type="NCBI Taxonomy" id="45954"/>
    <lineage>
        <taxon>Eukaryota</taxon>
        <taxon>Metazoa</taxon>
        <taxon>Spiralia</taxon>
        <taxon>Lophotrochozoa</taxon>
        <taxon>Mollusca</taxon>
        <taxon>Bivalvia</taxon>
        <taxon>Autobranchia</taxon>
        <taxon>Heteroconchia</taxon>
        <taxon>Euheterodonta</taxon>
        <taxon>Imparidentia</taxon>
        <taxon>Neoheterodontei</taxon>
        <taxon>Myida</taxon>
        <taxon>Dreissenoidea</taxon>
        <taxon>Dreissenidae</taxon>
        <taxon>Dreissena</taxon>
    </lineage>
</organism>
<evidence type="ECO:0000313" key="2">
    <source>
        <dbReference type="Proteomes" id="UP000828390"/>
    </source>
</evidence>
<reference evidence="1" key="2">
    <citation type="submission" date="2020-11" db="EMBL/GenBank/DDBJ databases">
        <authorList>
            <person name="McCartney M.A."/>
            <person name="Auch B."/>
            <person name="Kono T."/>
            <person name="Mallez S."/>
            <person name="Becker A."/>
            <person name="Gohl D.M."/>
            <person name="Silverstein K.A.T."/>
            <person name="Koren S."/>
            <person name="Bechman K.B."/>
            <person name="Herman A."/>
            <person name="Abrahante J.E."/>
            <person name="Garbe J."/>
        </authorList>
    </citation>
    <scope>NUCLEOTIDE SEQUENCE</scope>
    <source>
        <strain evidence="1">Duluth1</strain>
        <tissue evidence="1">Whole animal</tissue>
    </source>
</reference>
<dbReference type="EMBL" id="JAIWYP010000003">
    <property type="protein sequence ID" value="KAH3853556.1"/>
    <property type="molecule type" value="Genomic_DNA"/>
</dbReference>
<name>A0A9D4LAQ2_DREPO</name>
<dbReference type="Proteomes" id="UP000828390">
    <property type="component" value="Unassembled WGS sequence"/>
</dbReference>
<proteinExistence type="predicted"/>
<reference evidence="1" key="1">
    <citation type="journal article" date="2019" name="bioRxiv">
        <title>The Genome of the Zebra Mussel, Dreissena polymorpha: A Resource for Invasive Species Research.</title>
        <authorList>
            <person name="McCartney M.A."/>
            <person name="Auch B."/>
            <person name="Kono T."/>
            <person name="Mallez S."/>
            <person name="Zhang Y."/>
            <person name="Obille A."/>
            <person name="Becker A."/>
            <person name="Abrahante J.E."/>
            <person name="Garbe J."/>
            <person name="Badalamenti J.P."/>
            <person name="Herman A."/>
            <person name="Mangelson H."/>
            <person name="Liachko I."/>
            <person name="Sullivan S."/>
            <person name="Sone E.D."/>
            <person name="Koren S."/>
            <person name="Silverstein K.A.T."/>
            <person name="Beckman K.B."/>
            <person name="Gohl D.M."/>
        </authorList>
    </citation>
    <scope>NUCLEOTIDE SEQUENCE</scope>
    <source>
        <strain evidence="1">Duluth1</strain>
        <tissue evidence="1">Whole animal</tissue>
    </source>
</reference>
<accession>A0A9D4LAQ2</accession>
<protein>
    <submittedName>
        <fullName evidence="1">Uncharacterized protein</fullName>
    </submittedName>
</protein>
<gene>
    <name evidence="1" type="ORF">DPMN_096084</name>
</gene>
<evidence type="ECO:0000313" key="1">
    <source>
        <dbReference type="EMBL" id="KAH3853556.1"/>
    </source>
</evidence>
<dbReference type="AlphaFoldDB" id="A0A9D4LAQ2"/>
<comment type="caution">
    <text evidence="1">The sequence shown here is derived from an EMBL/GenBank/DDBJ whole genome shotgun (WGS) entry which is preliminary data.</text>
</comment>
<keyword evidence="2" id="KW-1185">Reference proteome</keyword>
<sequence>MAASTSLMCAINIANCDHKKDCQVMRATPTSSTADEIFYELHGPVDAQRYGVKFLVGTWLDGTSFWEVLVSYI</sequence>